<keyword evidence="1" id="KW-0472">Membrane</keyword>
<feature type="transmembrane region" description="Helical" evidence="1">
    <location>
        <begin position="81"/>
        <end position="103"/>
    </location>
</feature>
<keyword evidence="1" id="KW-0812">Transmembrane</keyword>
<evidence type="ECO:0000313" key="3">
    <source>
        <dbReference type="Proteomes" id="UP000614601"/>
    </source>
</evidence>
<reference evidence="2" key="1">
    <citation type="submission" date="2020-09" db="EMBL/GenBank/DDBJ databases">
        <authorList>
            <person name="Kikuchi T."/>
        </authorList>
    </citation>
    <scope>NUCLEOTIDE SEQUENCE</scope>
    <source>
        <strain evidence="2">SH1</strain>
    </source>
</reference>
<dbReference type="Proteomes" id="UP000614601">
    <property type="component" value="Unassembled WGS sequence"/>
</dbReference>
<organism evidence="2 3">
    <name type="scientific">Bursaphelenchus okinawaensis</name>
    <dbReference type="NCBI Taxonomy" id="465554"/>
    <lineage>
        <taxon>Eukaryota</taxon>
        <taxon>Metazoa</taxon>
        <taxon>Ecdysozoa</taxon>
        <taxon>Nematoda</taxon>
        <taxon>Chromadorea</taxon>
        <taxon>Rhabditida</taxon>
        <taxon>Tylenchina</taxon>
        <taxon>Tylenchomorpha</taxon>
        <taxon>Aphelenchoidea</taxon>
        <taxon>Aphelenchoididae</taxon>
        <taxon>Bursaphelenchus</taxon>
    </lineage>
</organism>
<accession>A0A811KIA9</accession>
<dbReference type="OrthoDB" id="10424129at2759"/>
<protein>
    <submittedName>
        <fullName evidence="2">Uncharacterized protein</fullName>
    </submittedName>
</protein>
<keyword evidence="1" id="KW-1133">Transmembrane helix</keyword>
<keyword evidence="3" id="KW-1185">Reference proteome</keyword>
<dbReference type="EMBL" id="CAJFDH010000003">
    <property type="protein sequence ID" value="CAD5216026.1"/>
    <property type="molecule type" value="Genomic_DNA"/>
</dbReference>
<dbReference type="Proteomes" id="UP000783686">
    <property type="component" value="Unassembled WGS sequence"/>
</dbReference>
<name>A0A811KIA9_9BILA</name>
<sequence length="121" mass="14273">MAFYTEPMNLCERFLNWFREWIEIWHIWVVSIGTLLVMTVVCLVALFNESTCDDGRVCDKFFRRVQIVATEVTKDKVSYGIMAFLGVVFVFPFLVLFISLRVIGPYERKNAVRENRIFSLF</sequence>
<gene>
    <name evidence="2" type="ORF">BOKJ2_LOCUS6387</name>
</gene>
<evidence type="ECO:0000313" key="2">
    <source>
        <dbReference type="EMBL" id="CAD5216026.1"/>
    </source>
</evidence>
<feature type="transmembrane region" description="Helical" evidence="1">
    <location>
        <begin position="21"/>
        <end position="47"/>
    </location>
</feature>
<comment type="caution">
    <text evidence="2">The sequence shown here is derived from an EMBL/GenBank/DDBJ whole genome shotgun (WGS) entry which is preliminary data.</text>
</comment>
<dbReference type="AlphaFoldDB" id="A0A811KIA9"/>
<dbReference type="EMBL" id="CAJFCW020000003">
    <property type="protein sequence ID" value="CAG9105186.1"/>
    <property type="molecule type" value="Genomic_DNA"/>
</dbReference>
<proteinExistence type="predicted"/>
<evidence type="ECO:0000256" key="1">
    <source>
        <dbReference type="SAM" id="Phobius"/>
    </source>
</evidence>